<dbReference type="Proteomes" id="UP001500604">
    <property type="component" value="Unassembled WGS sequence"/>
</dbReference>
<feature type="signal peptide" evidence="9">
    <location>
        <begin position="1"/>
        <end position="25"/>
    </location>
</feature>
<keyword evidence="11" id="KW-1185">Reference proteome</keyword>
<dbReference type="PANTHER" id="PTHR30026:SF22">
    <property type="entry name" value="OUTER MEMBRANE EFFLUX PROTEIN"/>
    <property type="match status" value="1"/>
</dbReference>
<dbReference type="Pfam" id="PF02321">
    <property type="entry name" value="OEP"/>
    <property type="match status" value="2"/>
</dbReference>
<dbReference type="RefSeq" id="WP_345199502.1">
    <property type="nucleotide sequence ID" value="NZ_BAABFL010000481.1"/>
</dbReference>
<feature type="chain" id="PRO_5047045935" evidence="9">
    <location>
        <begin position="26"/>
        <end position="438"/>
    </location>
</feature>
<keyword evidence="6" id="KW-0472">Membrane</keyword>
<dbReference type="InterPro" id="IPR051906">
    <property type="entry name" value="TolC-like"/>
</dbReference>
<dbReference type="NCBIfam" id="TIGR01844">
    <property type="entry name" value="type_I_sec_TolC"/>
    <property type="match status" value="1"/>
</dbReference>
<evidence type="ECO:0000256" key="7">
    <source>
        <dbReference type="ARBA" id="ARBA00023237"/>
    </source>
</evidence>
<evidence type="ECO:0000256" key="5">
    <source>
        <dbReference type="ARBA" id="ARBA00022692"/>
    </source>
</evidence>
<gene>
    <name evidence="10" type="primary">aggA_2</name>
    <name evidence="10" type="ORF">GCM10023116_51210</name>
</gene>
<sequence>MTRYTRLLQVASFLLLCTGSHVALADESITLKGLIGEILDGHPDVMAAYNRMQAEKAGYKQARAGKLPTLDLSSGWGKQRRNSSTTRSSGNEDTHMTRQELSLSLRQPLFEGEAIDNRIEQSSHLYQARRQEWLNAAQDTALSIAEVYFTLLEKRRQLELAEENYGIHEKTHDQIRQRVEQGLASKADLSQMEGRTARAAANLMVARNNLDDAVSQFLSVTDRLPGKLLPPQMDKALPYRTLGAARQLLIMHPQMQVANLEVEATENAYQVSLASYYPSLNLEVDRSWSHDTDGVKASDDNFQAILRIRYNLFRGGADKAAVSESAYRMAEREEIREKVRRQLNEVLELSWSSYRYLEKQMPFLETHVKASRKTQSAYEEQFSLGQRGLLDLLDSANELFQAQQAYTSAHYELLYARLELLSATGDLLPWLNIPLKDE</sequence>
<keyword evidence="5" id="KW-0812">Transmembrane</keyword>
<evidence type="ECO:0000256" key="1">
    <source>
        <dbReference type="ARBA" id="ARBA00004442"/>
    </source>
</evidence>
<evidence type="ECO:0000313" key="10">
    <source>
        <dbReference type="EMBL" id="GAA4652837.1"/>
    </source>
</evidence>
<keyword evidence="4" id="KW-1134">Transmembrane beta strand</keyword>
<evidence type="ECO:0000256" key="9">
    <source>
        <dbReference type="SAM" id="SignalP"/>
    </source>
</evidence>
<reference evidence="11" key="1">
    <citation type="journal article" date="2019" name="Int. J. Syst. Evol. Microbiol.">
        <title>The Global Catalogue of Microorganisms (GCM) 10K type strain sequencing project: providing services to taxonomists for standard genome sequencing and annotation.</title>
        <authorList>
            <consortium name="The Broad Institute Genomics Platform"/>
            <consortium name="The Broad Institute Genome Sequencing Center for Infectious Disease"/>
            <person name="Wu L."/>
            <person name="Ma J."/>
        </authorList>
    </citation>
    <scope>NUCLEOTIDE SEQUENCE [LARGE SCALE GENOMIC DNA]</scope>
    <source>
        <strain evidence="11">JCM 17805</strain>
    </source>
</reference>
<dbReference type="Gene3D" id="1.20.1600.10">
    <property type="entry name" value="Outer membrane efflux proteins (OEP)"/>
    <property type="match status" value="1"/>
</dbReference>
<evidence type="ECO:0000256" key="6">
    <source>
        <dbReference type="ARBA" id="ARBA00023136"/>
    </source>
</evidence>
<protein>
    <submittedName>
        <fullName evidence="10">Type I protein secretion system protein AggA</fullName>
    </submittedName>
</protein>
<dbReference type="InterPro" id="IPR003423">
    <property type="entry name" value="OMP_efflux"/>
</dbReference>
<dbReference type="EMBL" id="BAABFL010000481">
    <property type="protein sequence ID" value="GAA4652837.1"/>
    <property type="molecule type" value="Genomic_DNA"/>
</dbReference>
<keyword evidence="7" id="KW-0998">Cell outer membrane</keyword>
<proteinExistence type="inferred from homology"/>
<comment type="subcellular location">
    <subcellularLocation>
        <location evidence="1">Cell outer membrane</location>
    </subcellularLocation>
</comment>
<dbReference type="PANTHER" id="PTHR30026">
    <property type="entry name" value="OUTER MEMBRANE PROTEIN TOLC"/>
    <property type="match status" value="1"/>
</dbReference>
<dbReference type="InterPro" id="IPR010130">
    <property type="entry name" value="T1SS_OMP_TolC"/>
</dbReference>
<feature type="region of interest" description="Disordered" evidence="8">
    <location>
        <begin position="71"/>
        <end position="98"/>
    </location>
</feature>
<evidence type="ECO:0000256" key="3">
    <source>
        <dbReference type="ARBA" id="ARBA00022448"/>
    </source>
</evidence>
<keyword evidence="3" id="KW-0813">Transport</keyword>
<dbReference type="SUPFAM" id="SSF56954">
    <property type="entry name" value="Outer membrane efflux proteins (OEP)"/>
    <property type="match status" value="1"/>
</dbReference>
<name>A0ABP8VAP3_9GAMM</name>
<organism evidence="10 11">
    <name type="scientific">Kistimonas scapharcae</name>
    <dbReference type="NCBI Taxonomy" id="1036133"/>
    <lineage>
        <taxon>Bacteria</taxon>
        <taxon>Pseudomonadati</taxon>
        <taxon>Pseudomonadota</taxon>
        <taxon>Gammaproteobacteria</taxon>
        <taxon>Oceanospirillales</taxon>
        <taxon>Endozoicomonadaceae</taxon>
        <taxon>Kistimonas</taxon>
    </lineage>
</organism>
<keyword evidence="9" id="KW-0732">Signal</keyword>
<evidence type="ECO:0000256" key="4">
    <source>
        <dbReference type="ARBA" id="ARBA00022452"/>
    </source>
</evidence>
<comment type="caution">
    <text evidence="10">The sequence shown here is derived from an EMBL/GenBank/DDBJ whole genome shotgun (WGS) entry which is preliminary data.</text>
</comment>
<evidence type="ECO:0000256" key="2">
    <source>
        <dbReference type="ARBA" id="ARBA00007613"/>
    </source>
</evidence>
<evidence type="ECO:0000313" key="11">
    <source>
        <dbReference type="Proteomes" id="UP001500604"/>
    </source>
</evidence>
<evidence type="ECO:0000256" key="8">
    <source>
        <dbReference type="SAM" id="MobiDB-lite"/>
    </source>
</evidence>
<comment type="similarity">
    <text evidence="2">Belongs to the outer membrane factor (OMF) (TC 1.B.17) family.</text>
</comment>
<accession>A0ABP8VAP3</accession>